<dbReference type="NCBIfam" id="NF008826">
    <property type="entry name" value="PRK11876.1-2"/>
    <property type="match status" value="1"/>
</dbReference>
<dbReference type="InterPro" id="IPR012595">
    <property type="entry name" value="PetM_cyt_b6/f_cplx_su7"/>
</dbReference>
<dbReference type="Pfam" id="PF08041">
    <property type="entry name" value="PetM"/>
    <property type="match status" value="1"/>
</dbReference>
<evidence type="ECO:0000256" key="2">
    <source>
        <dbReference type="ARBA" id="ARBA00022448"/>
    </source>
</evidence>
<dbReference type="AlphaFoldDB" id="A0A075DWJ6"/>
<keyword evidence="4 7" id="KW-0249">Electron transport</keyword>
<gene>
    <name evidence="7 9" type="primary">petM</name>
    <name evidence="9" type="ORF">ChtoCp_00151</name>
</gene>
<reference evidence="9" key="2">
    <citation type="submission" date="2016-02" db="EMBL/GenBank/DDBJ databases">
        <authorList>
            <person name="Wen L."/>
            <person name="He K."/>
            <person name="Yang H."/>
        </authorList>
    </citation>
    <scope>NUCLEOTIDE SEQUENCE</scope>
    <source>
        <strain evidence="9">CCMP291</strain>
    </source>
</reference>
<keyword evidence="5 7" id="KW-1133">Transmembrane helix</keyword>
<accession>A0A075DWJ6</accession>
<evidence type="ECO:0000256" key="3">
    <source>
        <dbReference type="ARBA" id="ARBA00022692"/>
    </source>
</evidence>
<evidence type="ECO:0000256" key="4">
    <source>
        <dbReference type="ARBA" id="ARBA00022982"/>
    </source>
</evidence>
<dbReference type="GO" id="GO:0009512">
    <property type="term" value="C:cytochrome b6f complex"/>
    <property type="evidence" value="ECO:0007669"/>
    <property type="project" value="InterPro"/>
</dbReference>
<keyword evidence="7" id="KW-0793">Thylakoid</keyword>
<keyword evidence="9" id="KW-0150">Chloroplast</keyword>
<dbReference type="GO" id="GO:0009055">
    <property type="term" value="F:electron transfer activity"/>
    <property type="evidence" value="ECO:0007669"/>
    <property type="project" value="UniProtKB-UniRule"/>
</dbReference>
<sequence length="32" mass="3384">MAKEIFTTAGVMWALTLTGLSVGFGLLKIQGE</sequence>
<evidence type="ECO:0000256" key="6">
    <source>
        <dbReference type="ARBA" id="ARBA00023136"/>
    </source>
</evidence>
<keyword evidence="6 7" id="KW-0472">Membrane</keyword>
<keyword evidence="3 7" id="KW-0812">Transmembrane</keyword>
<geneLocation type="chloroplast" evidence="9"/>
<keyword evidence="9" id="KW-0934">Plastid</keyword>
<dbReference type="GO" id="GO:0015979">
    <property type="term" value="P:photosynthesis"/>
    <property type="evidence" value="ECO:0007669"/>
    <property type="project" value="UniProtKB-KW"/>
</dbReference>
<dbReference type="GO" id="GO:0009535">
    <property type="term" value="C:chloroplast thylakoid membrane"/>
    <property type="evidence" value="ECO:0007669"/>
    <property type="project" value="UniProtKB-SubCell"/>
</dbReference>
<keyword evidence="7" id="KW-0602">Photosynthesis</keyword>
<comment type="function">
    <text evidence="7">Component of the cytochrome b6-f complex, which mediates electron transfer between photosystem II (PSII) and photosystem I (PSI), cyclic electron flow around PSI, and state transitions.</text>
</comment>
<evidence type="ECO:0000256" key="7">
    <source>
        <dbReference type="HAMAP-Rule" id="MF_00396"/>
    </source>
</evidence>
<feature type="transmembrane region" description="Helical" evidence="8">
    <location>
        <begin position="6"/>
        <end position="27"/>
    </location>
</feature>
<comment type="subunit">
    <text evidence="7">The 4 large subunits of the cytochrome b6-f complex are cytochrome b6, subunit IV (17 kDa polypeptide, PetD), cytochrome f and the Rieske protein, while the 4 small subunits are PetG, PetL, PetM and PetN. The complex functions as a dimer.</text>
</comment>
<keyword evidence="2 7" id="KW-0813">Transport</keyword>
<organism evidence="9">
    <name type="scientific">Chrysochromulina tobinii</name>
    <dbReference type="NCBI Taxonomy" id="1460289"/>
    <lineage>
        <taxon>Eukaryota</taxon>
        <taxon>Haptista</taxon>
        <taxon>Haptophyta</taxon>
        <taxon>Prymnesiophyceae</taxon>
        <taxon>Prymnesiales</taxon>
        <taxon>Chrysochromulinaceae</taxon>
        <taxon>Chrysochromulina</taxon>
    </lineage>
</organism>
<name>A0A075DWJ6_9EUKA</name>
<dbReference type="EMBL" id="KJ201907">
    <property type="protein sequence ID" value="AHY04406.1"/>
    <property type="molecule type" value="Genomic_DNA"/>
</dbReference>
<evidence type="ECO:0000256" key="5">
    <source>
        <dbReference type="ARBA" id="ARBA00022989"/>
    </source>
</evidence>
<evidence type="ECO:0000313" key="9">
    <source>
        <dbReference type="EMBL" id="AHY04406.1"/>
    </source>
</evidence>
<comment type="subcellular location">
    <subcellularLocation>
        <location evidence="1">Membrane</location>
        <topology evidence="1">Single-pass membrane protein</topology>
    </subcellularLocation>
    <subcellularLocation>
        <location evidence="7">Plastid</location>
        <location evidence="7">Chloroplast thylakoid membrane</location>
        <topology evidence="7">Single-pass membrane protein</topology>
    </subcellularLocation>
</comment>
<dbReference type="HAMAP" id="MF_00396">
    <property type="entry name" value="Cytb6_f_PetM"/>
    <property type="match status" value="1"/>
</dbReference>
<comment type="similarity">
    <text evidence="7">Belongs to the PetM family.</text>
</comment>
<dbReference type="SUPFAM" id="SSF103441">
    <property type="entry name" value="PetM subunit of the cytochrome b6f complex"/>
    <property type="match status" value="1"/>
</dbReference>
<protein>
    <recommendedName>
        <fullName evidence="7">Cytochrome b6-f complex subunit 7</fullName>
    </recommendedName>
    <alternativeName>
        <fullName evidence="7">Cytochrome b6-f complex subunit PetM</fullName>
    </alternativeName>
    <alternativeName>
        <fullName evidence="7">Cytochrome b6-f complex subunit VII</fullName>
    </alternativeName>
</protein>
<proteinExistence type="inferred from homology"/>
<reference evidence="9" key="1">
    <citation type="journal article" date="2014" name="BMC Genomics">
        <title>The mitochondrial and chloroplast genomes of the haptophyte Chrysochromulina tobin contain unique repeat structures and gene profiles.</title>
        <authorList>
            <person name="Hovde B.T."/>
            <person name="Starkenburg S.R."/>
            <person name="Hunsperger H.M."/>
            <person name="Mercer L.D."/>
            <person name="Deodato C.R."/>
            <person name="Jha R.K."/>
            <person name="Chertkov O."/>
            <person name="Monnat R.J.Jr."/>
            <person name="Cattolico R.A."/>
        </authorList>
    </citation>
    <scope>NUCLEOTIDE SEQUENCE</scope>
    <source>
        <strain evidence="9">CCMP291</strain>
    </source>
</reference>
<evidence type="ECO:0000256" key="1">
    <source>
        <dbReference type="ARBA" id="ARBA00004167"/>
    </source>
</evidence>
<evidence type="ECO:0000256" key="8">
    <source>
        <dbReference type="SAM" id="Phobius"/>
    </source>
</evidence>